<dbReference type="RefSeq" id="XP_074218739.1">
    <property type="nucleotide sequence ID" value="XM_074362638.1"/>
</dbReference>
<evidence type="ECO:0000313" key="2">
    <source>
        <dbReference type="RefSeq" id="XP_074218739.1"/>
    </source>
</evidence>
<reference evidence="2" key="1">
    <citation type="submission" date="2025-08" db="UniProtKB">
        <authorList>
            <consortium name="RefSeq"/>
        </authorList>
    </citation>
    <scope>IDENTIFICATION</scope>
    <source>
        <tissue evidence="2">Blood</tissue>
    </source>
</reference>
<accession>A0AC58Q8Y0</accession>
<gene>
    <name evidence="2" type="primary">LOC141577520</name>
</gene>
<sequence>MMTVPVCCETRPRARSEPASIKVAISSALSSFLFFTVYSSRRLVEPTGFPEARSGPSVPHGSACVPRGGQTDIQGHFKESIPVWAPFMRPGGDTRVRLLLSCWNGPSPGWACGKHPGGTVSRTRRDLTPGFITPPLTVHRLVEDLTKRRRQKSPRRARTANMTNPGTLQCFHRRESCVLEKTSSAPPMLGGGSVSWEAGQPRGAALGGEAPHLTPSGCGLPVHPNPAPCTRGALISLTGWGALWEPGGAHESSPAVRVGSEDMHPEDPRHRPGFPEAGGALLAPPRHRAQGSPESPKVTVVRGKAEIQSEVCLIPKPRSSPLGAACAPFPRSPKMALSWGSGHLRGSVGRNTGLCRMQKAAPLCPSNVPMAPPSEPPPPPLPPCPGFQAHPLSHLCAAESYPRCQPARGGMVLCNCVRISQEGDHSLPSVAES</sequence>
<proteinExistence type="predicted"/>
<evidence type="ECO:0000313" key="1">
    <source>
        <dbReference type="Proteomes" id="UP001732780"/>
    </source>
</evidence>
<name>A0AC58Q8Y0_CAMBA</name>
<protein>
    <submittedName>
        <fullName evidence="2">Uncharacterized protein LOC141577520</fullName>
    </submittedName>
</protein>
<dbReference type="Proteomes" id="UP001732780">
    <property type="component" value="Chromosome 4"/>
</dbReference>
<organism evidence="1 2">
    <name type="scientific">Camelus bactrianus</name>
    <name type="common">Bactrian camel</name>
    <dbReference type="NCBI Taxonomy" id="9837"/>
    <lineage>
        <taxon>Eukaryota</taxon>
        <taxon>Metazoa</taxon>
        <taxon>Chordata</taxon>
        <taxon>Craniata</taxon>
        <taxon>Vertebrata</taxon>
        <taxon>Euteleostomi</taxon>
        <taxon>Mammalia</taxon>
        <taxon>Eutheria</taxon>
        <taxon>Laurasiatheria</taxon>
        <taxon>Artiodactyla</taxon>
        <taxon>Tylopoda</taxon>
        <taxon>Camelidae</taxon>
        <taxon>Camelus</taxon>
    </lineage>
</organism>
<keyword evidence="1" id="KW-1185">Reference proteome</keyword>